<dbReference type="AlphaFoldDB" id="B7PZL6"/>
<dbReference type="HOGENOM" id="CLU_1449236_0_0_1"/>
<dbReference type="Proteomes" id="UP000001555">
    <property type="component" value="Unassembled WGS sequence"/>
</dbReference>
<evidence type="ECO:0000313" key="3">
    <source>
        <dbReference type="Proteomes" id="UP000001555"/>
    </source>
</evidence>
<keyword evidence="3" id="KW-1185">Reference proteome</keyword>
<gene>
    <name evidence="1" type="ORF">IscW_ISCW020358</name>
</gene>
<accession>B7PZL6</accession>
<dbReference type="VEuPathDB" id="VectorBase:ISCW020358"/>
<evidence type="ECO:0000313" key="1">
    <source>
        <dbReference type="EMBL" id="EEC12038.1"/>
    </source>
</evidence>
<organism>
    <name type="scientific">Ixodes scapularis</name>
    <name type="common">Black-legged tick</name>
    <name type="synonym">Deer tick</name>
    <dbReference type="NCBI Taxonomy" id="6945"/>
    <lineage>
        <taxon>Eukaryota</taxon>
        <taxon>Metazoa</taxon>
        <taxon>Ecdysozoa</taxon>
        <taxon>Arthropoda</taxon>
        <taxon>Chelicerata</taxon>
        <taxon>Arachnida</taxon>
        <taxon>Acari</taxon>
        <taxon>Parasitiformes</taxon>
        <taxon>Ixodida</taxon>
        <taxon>Ixodoidea</taxon>
        <taxon>Ixodidae</taxon>
        <taxon>Ixodinae</taxon>
        <taxon>Ixodes</taxon>
    </lineage>
</organism>
<dbReference type="InParanoid" id="B7PZL6"/>
<dbReference type="PaxDb" id="6945-B7PZL6"/>
<dbReference type="EnsemblMetazoa" id="ISCW020358-RA">
    <property type="protein sequence ID" value="ISCW020358-PA"/>
    <property type="gene ID" value="ISCW020358"/>
</dbReference>
<reference evidence="2" key="2">
    <citation type="submission" date="2020-05" db="UniProtKB">
        <authorList>
            <consortium name="EnsemblMetazoa"/>
        </authorList>
    </citation>
    <scope>IDENTIFICATION</scope>
    <source>
        <strain evidence="2">wikel</strain>
    </source>
</reference>
<protein>
    <submittedName>
        <fullName evidence="1 2">Uncharacterized protein</fullName>
    </submittedName>
</protein>
<dbReference type="VEuPathDB" id="VectorBase:ISCI020358"/>
<evidence type="ECO:0000313" key="2">
    <source>
        <dbReference type="EnsemblMetazoa" id="ISCW020358-PA"/>
    </source>
</evidence>
<name>B7PZL6_IXOSC</name>
<reference evidence="1 3" key="1">
    <citation type="submission" date="2008-03" db="EMBL/GenBank/DDBJ databases">
        <title>Annotation of Ixodes scapularis.</title>
        <authorList>
            <consortium name="Ixodes scapularis Genome Project Consortium"/>
            <person name="Caler E."/>
            <person name="Hannick L.I."/>
            <person name="Bidwell S."/>
            <person name="Joardar V."/>
            <person name="Thiagarajan M."/>
            <person name="Amedeo P."/>
            <person name="Galinsky K.J."/>
            <person name="Schobel S."/>
            <person name="Inman J."/>
            <person name="Hostetler J."/>
            <person name="Miller J."/>
            <person name="Hammond M."/>
            <person name="Megy K."/>
            <person name="Lawson D."/>
            <person name="Kodira C."/>
            <person name="Sutton G."/>
            <person name="Meyer J."/>
            <person name="Hill C.A."/>
            <person name="Birren B."/>
            <person name="Nene V."/>
            <person name="Collins F."/>
            <person name="Alarcon-Chaidez F."/>
            <person name="Wikel S."/>
            <person name="Strausberg R."/>
        </authorList>
    </citation>
    <scope>NUCLEOTIDE SEQUENCE [LARGE SCALE GENOMIC DNA]</scope>
    <source>
        <strain evidence="3">Wikel</strain>
        <strain evidence="1">Wikel colony</strain>
    </source>
</reference>
<dbReference type="EMBL" id="ABJB010547597">
    <property type="status" value="NOT_ANNOTATED_CDS"/>
    <property type="molecule type" value="Genomic_DNA"/>
</dbReference>
<dbReference type="EMBL" id="DS826508">
    <property type="protein sequence ID" value="EEC12038.1"/>
    <property type="molecule type" value="Genomic_DNA"/>
</dbReference>
<sequence length="187" mass="20758">MESTYVTQRQRVKRLVKEGWLEVTQQSVLVLAELIRSVLNNAATKLEPKAGPSEQLTAAVEAACRAMGLASTEEGEASAAESNWGQVLAELGDYSISQTIIQELKDAYEYQGFDARLIVMRMGERGVSELHSEEGAAQAYVHRLTLVVIGLMRGANFDKVRKGMREENKTKLDKLNQIAMFILTLCH</sequence>
<proteinExistence type="predicted"/>